<proteinExistence type="predicted"/>
<accession>A0A0D2BUE8</accession>
<reference evidence="1 2" key="1">
    <citation type="submission" date="2015-01" db="EMBL/GenBank/DDBJ databases">
        <title>The Genome Sequence of Cladophialophora immunda CBS83496.</title>
        <authorList>
            <consortium name="The Broad Institute Genomics Platform"/>
            <person name="Cuomo C."/>
            <person name="de Hoog S."/>
            <person name="Gorbushina A."/>
            <person name="Stielow B."/>
            <person name="Teixiera M."/>
            <person name="Abouelleil A."/>
            <person name="Chapman S.B."/>
            <person name="Priest M."/>
            <person name="Young S.K."/>
            <person name="Wortman J."/>
            <person name="Nusbaum C."/>
            <person name="Birren B."/>
        </authorList>
    </citation>
    <scope>NUCLEOTIDE SEQUENCE [LARGE SCALE GENOMIC DNA]</scope>
    <source>
        <strain evidence="1 2">CBS 83496</strain>
    </source>
</reference>
<dbReference type="RefSeq" id="XP_016242919.1">
    <property type="nucleotide sequence ID" value="XM_016398357.1"/>
</dbReference>
<dbReference type="Proteomes" id="UP000054466">
    <property type="component" value="Unassembled WGS sequence"/>
</dbReference>
<keyword evidence="2" id="KW-1185">Reference proteome</keyword>
<protein>
    <submittedName>
        <fullName evidence="1">Uncharacterized protein</fullName>
    </submittedName>
</protein>
<name>A0A0D2BUE8_9EURO</name>
<gene>
    <name evidence="1" type="ORF">PV07_10972</name>
</gene>
<organism evidence="1 2">
    <name type="scientific">Cladophialophora immunda</name>
    <dbReference type="NCBI Taxonomy" id="569365"/>
    <lineage>
        <taxon>Eukaryota</taxon>
        <taxon>Fungi</taxon>
        <taxon>Dikarya</taxon>
        <taxon>Ascomycota</taxon>
        <taxon>Pezizomycotina</taxon>
        <taxon>Eurotiomycetes</taxon>
        <taxon>Chaetothyriomycetidae</taxon>
        <taxon>Chaetothyriales</taxon>
        <taxon>Herpotrichiellaceae</taxon>
        <taxon>Cladophialophora</taxon>
    </lineage>
</organism>
<sequence length="123" mass="13416">MLIEGLPVSQRAIGEEEDQEGAVESRDADVRSSGHVLFEGSYPLVPQLVCCVEMLWVRRDHVPGGGDSRQIAMVRYAVVQIGFALGDPRLGEGSLAGNILFRRHAQLKFSEGGNDTVPLKVEK</sequence>
<dbReference type="GeneID" id="27350166"/>
<evidence type="ECO:0000313" key="1">
    <source>
        <dbReference type="EMBL" id="KIW22703.1"/>
    </source>
</evidence>
<dbReference type="AlphaFoldDB" id="A0A0D2BUE8"/>
<evidence type="ECO:0000313" key="2">
    <source>
        <dbReference type="Proteomes" id="UP000054466"/>
    </source>
</evidence>
<dbReference type="HOGENOM" id="CLU_2015017_0_0_1"/>
<dbReference type="VEuPathDB" id="FungiDB:PV07_10972"/>
<dbReference type="EMBL" id="KN847046">
    <property type="protein sequence ID" value="KIW22703.1"/>
    <property type="molecule type" value="Genomic_DNA"/>
</dbReference>